<gene>
    <name evidence="1" type="ORF">CIPAW_15G114800</name>
</gene>
<name>A0A8T1N6F5_CARIL</name>
<protein>
    <submittedName>
        <fullName evidence="1">Uncharacterized protein</fullName>
    </submittedName>
</protein>
<comment type="caution">
    <text evidence="1">The sequence shown here is derived from an EMBL/GenBank/DDBJ whole genome shotgun (WGS) entry which is preliminary data.</text>
</comment>
<sequence>MHVNSYNSDRNSLNSVIRFYVSRFYMCGRFRS</sequence>
<keyword evidence="2" id="KW-1185">Reference proteome</keyword>
<evidence type="ECO:0000313" key="2">
    <source>
        <dbReference type="Proteomes" id="UP000811609"/>
    </source>
</evidence>
<accession>A0A8T1N6F5</accession>
<reference evidence="1" key="1">
    <citation type="submission" date="2020-12" db="EMBL/GenBank/DDBJ databases">
        <title>WGS assembly of Carya illinoinensis cv. Pawnee.</title>
        <authorList>
            <person name="Platts A."/>
            <person name="Shu S."/>
            <person name="Wright S."/>
            <person name="Barry K."/>
            <person name="Edger P."/>
            <person name="Pires J.C."/>
            <person name="Schmutz J."/>
        </authorList>
    </citation>
    <scope>NUCLEOTIDE SEQUENCE</scope>
    <source>
        <tissue evidence="1">Leaf</tissue>
    </source>
</reference>
<organism evidence="1 2">
    <name type="scientific">Carya illinoinensis</name>
    <name type="common">Pecan</name>
    <dbReference type="NCBI Taxonomy" id="32201"/>
    <lineage>
        <taxon>Eukaryota</taxon>
        <taxon>Viridiplantae</taxon>
        <taxon>Streptophyta</taxon>
        <taxon>Embryophyta</taxon>
        <taxon>Tracheophyta</taxon>
        <taxon>Spermatophyta</taxon>
        <taxon>Magnoliopsida</taxon>
        <taxon>eudicotyledons</taxon>
        <taxon>Gunneridae</taxon>
        <taxon>Pentapetalae</taxon>
        <taxon>rosids</taxon>
        <taxon>fabids</taxon>
        <taxon>Fagales</taxon>
        <taxon>Juglandaceae</taxon>
        <taxon>Carya</taxon>
    </lineage>
</organism>
<dbReference type="EMBL" id="CM031823">
    <property type="protein sequence ID" value="KAG6627269.1"/>
    <property type="molecule type" value="Genomic_DNA"/>
</dbReference>
<evidence type="ECO:0000313" key="1">
    <source>
        <dbReference type="EMBL" id="KAG6627269.1"/>
    </source>
</evidence>
<dbReference type="AlphaFoldDB" id="A0A8T1N6F5"/>
<dbReference type="Proteomes" id="UP000811609">
    <property type="component" value="Chromosome 15"/>
</dbReference>
<proteinExistence type="predicted"/>